<reference evidence="1 2" key="1">
    <citation type="submission" date="2017-09" db="EMBL/GenBank/DDBJ databases">
        <title>Sequencing the genomes of two abundant thermophiles in Great Basin hot springs: Thermocrinis jamiesonii and novel Chloroflexi Thermoflexus hugenholtzii.</title>
        <authorList>
            <person name="Hedlund B."/>
        </authorList>
    </citation>
    <scope>NUCLEOTIDE SEQUENCE [LARGE SCALE GENOMIC DNA]</scope>
    <source>
        <strain evidence="1 2">G233</strain>
    </source>
</reference>
<dbReference type="RefSeq" id="WP_098502433.1">
    <property type="nucleotide sequence ID" value="NZ_PDJQ01000001.1"/>
</dbReference>
<gene>
    <name evidence="1" type="ORF">A9A59_0131</name>
</gene>
<evidence type="ECO:0000313" key="1">
    <source>
        <dbReference type="EMBL" id="PFG72938.1"/>
    </source>
</evidence>
<evidence type="ECO:0000313" key="2">
    <source>
        <dbReference type="Proteomes" id="UP000223071"/>
    </source>
</evidence>
<sequence length="70" mass="7954">MYRALFERFGAECVAKIWRGELLTDEELAAFRMLLDAREASGRRLLGKFAGPDPCFDTVTGRCGVRPLFR</sequence>
<dbReference type="EMBL" id="PDJQ01000001">
    <property type="protein sequence ID" value="PFG72938.1"/>
    <property type="molecule type" value="Genomic_DNA"/>
</dbReference>
<dbReference type="Proteomes" id="UP000223071">
    <property type="component" value="Unassembled WGS sequence"/>
</dbReference>
<keyword evidence="2" id="KW-1185">Reference proteome</keyword>
<dbReference type="AlphaFoldDB" id="A0A2A9HB11"/>
<protein>
    <submittedName>
        <fullName evidence="1">Uncharacterized protein</fullName>
    </submittedName>
</protein>
<comment type="caution">
    <text evidence="1">The sequence shown here is derived from an EMBL/GenBank/DDBJ whole genome shotgun (WGS) entry which is preliminary data.</text>
</comment>
<name>A0A2A9HB11_TEPT2</name>
<accession>A0A2A9HB11</accession>
<organism evidence="1 2">
    <name type="scientific">Tepidiforma thermophila (strain KCTC 52669 / CGMCC 1.13589 / G233)</name>
    <dbReference type="NCBI Taxonomy" id="2761530"/>
    <lineage>
        <taxon>Bacteria</taxon>
        <taxon>Bacillati</taxon>
        <taxon>Chloroflexota</taxon>
        <taxon>Tepidiformia</taxon>
        <taxon>Tepidiformales</taxon>
        <taxon>Tepidiformaceae</taxon>
        <taxon>Tepidiforma</taxon>
    </lineage>
</organism>
<proteinExistence type="predicted"/>